<dbReference type="NCBIfam" id="TIGR02727">
    <property type="entry name" value="MTHFS_bact"/>
    <property type="match status" value="1"/>
</dbReference>
<dbReference type="GO" id="GO:0005524">
    <property type="term" value="F:ATP binding"/>
    <property type="evidence" value="ECO:0007669"/>
    <property type="project" value="UniProtKB-KW"/>
</dbReference>
<dbReference type="GO" id="GO:0046872">
    <property type="term" value="F:metal ion binding"/>
    <property type="evidence" value="ECO:0007669"/>
    <property type="project" value="UniProtKB-KW"/>
</dbReference>
<dbReference type="PIRSF" id="PIRSF006806">
    <property type="entry name" value="FTHF_cligase"/>
    <property type="match status" value="1"/>
</dbReference>
<evidence type="ECO:0000256" key="3">
    <source>
        <dbReference type="ARBA" id="ARBA00022840"/>
    </source>
</evidence>
<dbReference type="Pfam" id="PF01812">
    <property type="entry name" value="5-FTHF_cyc-lig"/>
    <property type="match status" value="1"/>
</dbReference>
<dbReference type="GO" id="GO:0035999">
    <property type="term" value="P:tetrahydrofolate interconversion"/>
    <property type="evidence" value="ECO:0007669"/>
    <property type="project" value="TreeGrafter"/>
</dbReference>
<proteinExistence type="inferred from homology"/>
<comment type="catalytic activity">
    <reaction evidence="5">
        <text>(6S)-5-formyl-5,6,7,8-tetrahydrofolate + ATP = (6R)-5,10-methenyltetrahydrofolate + ADP + phosphate</text>
        <dbReference type="Rhea" id="RHEA:10488"/>
        <dbReference type="ChEBI" id="CHEBI:30616"/>
        <dbReference type="ChEBI" id="CHEBI:43474"/>
        <dbReference type="ChEBI" id="CHEBI:57455"/>
        <dbReference type="ChEBI" id="CHEBI:57457"/>
        <dbReference type="ChEBI" id="CHEBI:456216"/>
        <dbReference type="EC" id="6.3.3.2"/>
    </reaction>
</comment>
<dbReference type="OrthoDB" id="9801938at2"/>
<dbReference type="AlphaFoldDB" id="A0A1E7R9D2"/>
<comment type="cofactor">
    <cofactor evidence="5">
        <name>Mg(2+)</name>
        <dbReference type="ChEBI" id="CHEBI:18420"/>
    </cofactor>
</comment>
<dbReference type="EMBL" id="MKKK01000023">
    <property type="protein sequence ID" value="OEY95895.1"/>
    <property type="molecule type" value="Genomic_DNA"/>
</dbReference>
<dbReference type="RefSeq" id="WP_070069930.1">
    <property type="nucleotide sequence ID" value="NZ_MKKK01000023.1"/>
</dbReference>
<dbReference type="SUPFAM" id="SSF100950">
    <property type="entry name" value="NagB/RpiA/CoA transferase-like"/>
    <property type="match status" value="1"/>
</dbReference>
<feature type="binding site" evidence="4">
    <location>
        <position position="54"/>
    </location>
    <ligand>
        <name>substrate</name>
    </ligand>
</feature>
<evidence type="ECO:0000313" key="7">
    <source>
        <dbReference type="Proteomes" id="UP000185895"/>
    </source>
</evidence>
<dbReference type="InterPro" id="IPR037171">
    <property type="entry name" value="NagB/RpiA_transferase-like"/>
</dbReference>
<keyword evidence="6" id="KW-0436">Ligase</keyword>
<dbReference type="PANTHER" id="PTHR23407:SF1">
    <property type="entry name" value="5-FORMYLTETRAHYDROFOLATE CYCLO-LIGASE"/>
    <property type="match status" value="1"/>
</dbReference>
<evidence type="ECO:0000256" key="4">
    <source>
        <dbReference type="PIRSR" id="PIRSR006806-1"/>
    </source>
</evidence>
<dbReference type="GO" id="GO:0009396">
    <property type="term" value="P:folic acid-containing compound biosynthetic process"/>
    <property type="evidence" value="ECO:0007669"/>
    <property type="project" value="TreeGrafter"/>
</dbReference>
<dbReference type="PANTHER" id="PTHR23407">
    <property type="entry name" value="ATPASE INHIBITOR/5-FORMYLTETRAHYDROFOLATE CYCLO-LIGASE"/>
    <property type="match status" value="1"/>
</dbReference>
<dbReference type="Proteomes" id="UP000185895">
    <property type="component" value="Unassembled WGS sequence"/>
</dbReference>
<dbReference type="EC" id="6.3.3.2" evidence="5"/>
<organism evidence="6 7">
    <name type="scientific">Acinetobacter qingfengensis</name>
    <dbReference type="NCBI Taxonomy" id="1262585"/>
    <lineage>
        <taxon>Bacteria</taxon>
        <taxon>Pseudomonadati</taxon>
        <taxon>Pseudomonadota</taxon>
        <taxon>Gammaproteobacteria</taxon>
        <taxon>Moraxellales</taxon>
        <taxon>Moraxellaceae</taxon>
        <taxon>Acinetobacter</taxon>
    </lineage>
</organism>
<dbReference type="InterPro" id="IPR024185">
    <property type="entry name" value="FTHF_cligase-like_sf"/>
</dbReference>
<evidence type="ECO:0000313" key="6">
    <source>
        <dbReference type="EMBL" id="OEY95895.1"/>
    </source>
</evidence>
<dbReference type="InterPro" id="IPR002698">
    <property type="entry name" value="FTHF_cligase"/>
</dbReference>
<gene>
    <name evidence="6" type="ORF">BJI46_02980</name>
</gene>
<protein>
    <recommendedName>
        <fullName evidence="5">5-formyltetrahydrofolate cyclo-ligase</fullName>
        <ecNumber evidence="5">6.3.3.2</ecNumber>
    </recommendedName>
</protein>
<comment type="caution">
    <text evidence="6">The sequence shown here is derived from an EMBL/GenBank/DDBJ whole genome shotgun (WGS) entry which is preliminary data.</text>
</comment>
<dbReference type="Gene3D" id="3.40.50.10420">
    <property type="entry name" value="NagB/RpiA/CoA transferase-like"/>
    <property type="match status" value="1"/>
</dbReference>
<feature type="binding site" evidence="4">
    <location>
        <position position="49"/>
    </location>
    <ligand>
        <name>substrate</name>
    </ligand>
</feature>
<evidence type="ECO:0000256" key="1">
    <source>
        <dbReference type="ARBA" id="ARBA00010638"/>
    </source>
</evidence>
<feature type="binding site" evidence="4">
    <location>
        <begin position="135"/>
        <end position="143"/>
    </location>
    <ligand>
        <name>ATP</name>
        <dbReference type="ChEBI" id="CHEBI:30616"/>
    </ligand>
</feature>
<accession>A0A1E7R9D2</accession>
<keyword evidence="2 4" id="KW-0547">Nucleotide-binding</keyword>
<dbReference type="STRING" id="1262585.BJI46_02980"/>
<comment type="similarity">
    <text evidence="1 5">Belongs to the 5-formyltetrahydrofolate cyclo-ligase family.</text>
</comment>
<dbReference type="GO" id="GO:0030272">
    <property type="term" value="F:5-formyltetrahydrofolate cyclo-ligase activity"/>
    <property type="evidence" value="ECO:0007669"/>
    <property type="project" value="UniProtKB-EC"/>
</dbReference>
<keyword evidence="5" id="KW-0479">Metal-binding</keyword>
<sequence length="193" mass="23188">MQIAQLRQQIRRQRRHLSQIQLRQAELALMHRIIFLKEMQHAQRIGIYLDAFGEIPTRMLIEYLFKQHKKVYLPLICNMNQQLRWQPISLQQYHNQRFAKHRLGMQQAIQQRGQLFKVLDAVIMPLVLFDRMGHRIGMGGGFYDRTLASARYVKRIGLAHDFQQVNSIISTQHWDQDLDVICTPKHIYRYKRR</sequence>
<keyword evidence="5" id="KW-0460">Magnesium</keyword>
<keyword evidence="3 4" id="KW-0067">ATP-binding</keyword>
<keyword evidence="7" id="KW-1185">Reference proteome</keyword>
<evidence type="ECO:0000256" key="2">
    <source>
        <dbReference type="ARBA" id="ARBA00022741"/>
    </source>
</evidence>
<name>A0A1E7R9D2_9GAMM</name>
<reference evidence="6 7" key="1">
    <citation type="submission" date="2016-09" db="EMBL/GenBank/DDBJ databases">
        <authorList>
            <person name="Capua I."/>
            <person name="De Benedictis P."/>
            <person name="Joannis T."/>
            <person name="Lombin L.H."/>
            <person name="Cattoli G."/>
        </authorList>
    </citation>
    <scope>NUCLEOTIDE SEQUENCE [LARGE SCALE GENOMIC DNA]</scope>
    <source>
        <strain evidence="6 7">ANC 4671</strain>
    </source>
</reference>
<evidence type="ECO:0000256" key="5">
    <source>
        <dbReference type="RuleBase" id="RU361279"/>
    </source>
</evidence>